<sequence length="261" mass="28878">MINIEFYSTPTTMDALLNAESLIALLTLTFLEIVLGVDNIIFISIVSNKLPQEQQAKARNIGLMCALVFRIGLLFGITWIISFSEPLFSVFGHAFSGRDLILAGGGLFLIAKSTVEINHKMEVMEHHESTTKTTATIGSTILQIIMLDIIFSFDSILTAVGLTSQLTIMIIAVIIAMFIMMSFAGRISSFISKHPSLEVLALSFLILIGFMLTVEAMGHHVPKGYIYFAVFFSLIVEVLNINIRKGKQKVQLNKKSKTKIE</sequence>
<evidence type="ECO:0000313" key="7">
    <source>
        <dbReference type="EMBL" id="SMD33106.1"/>
    </source>
</evidence>
<evidence type="ECO:0000313" key="8">
    <source>
        <dbReference type="Proteomes" id="UP000192472"/>
    </source>
</evidence>
<comment type="subcellular location">
    <subcellularLocation>
        <location evidence="1">Membrane</location>
        <topology evidence="1">Multi-pass membrane protein</topology>
    </subcellularLocation>
</comment>
<feature type="transmembrane region" description="Helical" evidence="6">
    <location>
        <begin position="22"/>
        <end position="46"/>
    </location>
</feature>
<feature type="transmembrane region" description="Helical" evidence="6">
    <location>
        <begin position="58"/>
        <end position="81"/>
    </location>
</feature>
<dbReference type="InterPro" id="IPR005496">
    <property type="entry name" value="Integral_membrane_TerC"/>
</dbReference>
<keyword evidence="3 6" id="KW-0812">Transmembrane</keyword>
<dbReference type="GO" id="GO:0016020">
    <property type="term" value="C:membrane"/>
    <property type="evidence" value="ECO:0007669"/>
    <property type="project" value="UniProtKB-SubCell"/>
</dbReference>
<proteinExistence type="inferred from homology"/>
<feature type="transmembrane region" description="Helical" evidence="6">
    <location>
        <begin position="165"/>
        <end position="185"/>
    </location>
</feature>
<feature type="transmembrane region" description="Helical" evidence="6">
    <location>
        <begin position="132"/>
        <end position="153"/>
    </location>
</feature>
<evidence type="ECO:0000256" key="2">
    <source>
        <dbReference type="ARBA" id="ARBA00007511"/>
    </source>
</evidence>
<dbReference type="AlphaFoldDB" id="A0A1W2G9X6"/>
<evidence type="ECO:0000256" key="3">
    <source>
        <dbReference type="ARBA" id="ARBA00022692"/>
    </source>
</evidence>
<accession>A0A1W2G9X6</accession>
<comment type="similarity">
    <text evidence="2">Belongs to the TerC family.</text>
</comment>
<evidence type="ECO:0000256" key="4">
    <source>
        <dbReference type="ARBA" id="ARBA00022989"/>
    </source>
</evidence>
<feature type="transmembrane region" description="Helical" evidence="6">
    <location>
        <begin position="87"/>
        <end position="111"/>
    </location>
</feature>
<feature type="transmembrane region" description="Helical" evidence="6">
    <location>
        <begin position="197"/>
        <end position="218"/>
    </location>
</feature>
<reference evidence="7 8" key="1">
    <citation type="submission" date="2017-04" db="EMBL/GenBank/DDBJ databases">
        <authorList>
            <person name="Afonso C.L."/>
            <person name="Miller P.J."/>
            <person name="Scott M.A."/>
            <person name="Spackman E."/>
            <person name="Goraichik I."/>
            <person name="Dimitrov K.M."/>
            <person name="Suarez D.L."/>
            <person name="Swayne D.E."/>
        </authorList>
    </citation>
    <scope>NUCLEOTIDE SEQUENCE [LARGE SCALE GENOMIC DNA]</scope>
    <source>
        <strain evidence="7 8">DSM 26133</strain>
    </source>
</reference>
<evidence type="ECO:0000256" key="1">
    <source>
        <dbReference type="ARBA" id="ARBA00004141"/>
    </source>
</evidence>
<dbReference type="STRING" id="692418.SAMN04488029_1471"/>
<keyword evidence="5 6" id="KW-0472">Membrane</keyword>
<dbReference type="Pfam" id="PF03741">
    <property type="entry name" value="TerC"/>
    <property type="match status" value="1"/>
</dbReference>
<evidence type="ECO:0000256" key="5">
    <source>
        <dbReference type="ARBA" id="ARBA00023136"/>
    </source>
</evidence>
<organism evidence="7 8">
    <name type="scientific">Reichenbachiella faecimaris</name>
    <dbReference type="NCBI Taxonomy" id="692418"/>
    <lineage>
        <taxon>Bacteria</taxon>
        <taxon>Pseudomonadati</taxon>
        <taxon>Bacteroidota</taxon>
        <taxon>Cytophagia</taxon>
        <taxon>Cytophagales</taxon>
        <taxon>Reichenbachiellaceae</taxon>
        <taxon>Reichenbachiella</taxon>
    </lineage>
</organism>
<feature type="transmembrane region" description="Helical" evidence="6">
    <location>
        <begin position="224"/>
        <end position="243"/>
    </location>
</feature>
<dbReference type="PANTHER" id="PTHR30238">
    <property type="entry name" value="MEMBRANE BOUND PREDICTED REDOX MODULATOR"/>
    <property type="match status" value="1"/>
</dbReference>
<keyword evidence="8" id="KW-1185">Reference proteome</keyword>
<dbReference type="Proteomes" id="UP000192472">
    <property type="component" value="Unassembled WGS sequence"/>
</dbReference>
<name>A0A1W2G9X6_REIFA</name>
<dbReference type="PANTHER" id="PTHR30238:SF4">
    <property type="entry name" value="SLL1022 PROTEIN"/>
    <property type="match status" value="1"/>
</dbReference>
<protein>
    <submittedName>
        <fullName evidence="7">Membrane protein TerC, possibly involved in tellurium resistance</fullName>
    </submittedName>
</protein>
<evidence type="ECO:0000256" key="6">
    <source>
        <dbReference type="SAM" id="Phobius"/>
    </source>
</evidence>
<dbReference type="EMBL" id="FWYF01000001">
    <property type="protein sequence ID" value="SMD33106.1"/>
    <property type="molecule type" value="Genomic_DNA"/>
</dbReference>
<keyword evidence="4 6" id="KW-1133">Transmembrane helix</keyword>
<gene>
    <name evidence="7" type="ORF">SAMN04488029_1471</name>
</gene>